<dbReference type="GO" id="GO:0005829">
    <property type="term" value="C:cytosol"/>
    <property type="evidence" value="ECO:0007669"/>
    <property type="project" value="TreeGrafter"/>
</dbReference>
<evidence type="ECO:0000256" key="1">
    <source>
        <dbReference type="ARBA" id="ARBA00023015"/>
    </source>
</evidence>
<dbReference type="InterPro" id="IPR019887">
    <property type="entry name" value="Tscrpt_reg_AsnC/Lrp_C"/>
</dbReference>
<dbReference type="InterPro" id="IPR011991">
    <property type="entry name" value="ArsR-like_HTH"/>
</dbReference>
<evidence type="ECO:0000256" key="3">
    <source>
        <dbReference type="ARBA" id="ARBA00023163"/>
    </source>
</evidence>
<dbReference type="Proteomes" id="UP000583127">
    <property type="component" value="Unassembled WGS sequence"/>
</dbReference>
<dbReference type="GO" id="GO:0043200">
    <property type="term" value="P:response to amino acid"/>
    <property type="evidence" value="ECO:0007669"/>
    <property type="project" value="TreeGrafter"/>
</dbReference>
<dbReference type="SMART" id="SM00344">
    <property type="entry name" value="HTH_ASNC"/>
    <property type="match status" value="1"/>
</dbReference>
<dbReference type="CDD" id="cd00090">
    <property type="entry name" value="HTH_ARSR"/>
    <property type="match status" value="1"/>
</dbReference>
<dbReference type="PANTHER" id="PTHR30154">
    <property type="entry name" value="LEUCINE-RESPONSIVE REGULATORY PROTEIN"/>
    <property type="match status" value="1"/>
</dbReference>
<dbReference type="SUPFAM" id="SSF46785">
    <property type="entry name" value="Winged helix' DNA-binding domain"/>
    <property type="match status" value="1"/>
</dbReference>
<keyword evidence="1" id="KW-0805">Transcription regulation</keyword>
<dbReference type="Gene3D" id="1.10.10.10">
    <property type="entry name" value="Winged helix-like DNA-binding domain superfamily/Winged helix DNA-binding domain"/>
    <property type="match status" value="1"/>
</dbReference>
<keyword evidence="3" id="KW-0804">Transcription</keyword>
<name>A0A7X9X6J2_9BURK</name>
<evidence type="ECO:0000313" key="6">
    <source>
        <dbReference type="Proteomes" id="UP000583127"/>
    </source>
</evidence>
<dbReference type="AlphaFoldDB" id="A0A7X9X6J2"/>
<dbReference type="GO" id="GO:0006355">
    <property type="term" value="P:regulation of DNA-templated transcription"/>
    <property type="evidence" value="ECO:0007669"/>
    <property type="project" value="UniProtKB-ARBA"/>
</dbReference>
<dbReference type="InterPro" id="IPR019888">
    <property type="entry name" value="Tscrpt_reg_AsnC-like"/>
</dbReference>
<reference evidence="5 6" key="1">
    <citation type="submission" date="2020-04" db="EMBL/GenBank/DDBJ databases">
        <title>Paraburkholderia sp. G-4-1-8 isolated from soil.</title>
        <authorList>
            <person name="Dahal R.H."/>
        </authorList>
    </citation>
    <scope>NUCLEOTIDE SEQUENCE [LARGE SCALE GENOMIC DNA]</scope>
    <source>
        <strain evidence="5 6">G-4-1-8</strain>
    </source>
</reference>
<dbReference type="Pfam" id="PF13412">
    <property type="entry name" value="HTH_24"/>
    <property type="match status" value="1"/>
</dbReference>
<dbReference type="RefSeq" id="WP_169498108.1">
    <property type="nucleotide sequence ID" value="NZ_JABBFZ010000006.1"/>
</dbReference>
<gene>
    <name evidence="5" type="ORF">HHL14_13545</name>
</gene>
<dbReference type="GO" id="GO:0043565">
    <property type="term" value="F:sequence-specific DNA binding"/>
    <property type="evidence" value="ECO:0007669"/>
    <property type="project" value="InterPro"/>
</dbReference>
<feature type="domain" description="HTH asnC-type" evidence="4">
    <location>
        <begin position="8"/>
        <end position="69"/>
    </location>
</feature>
<dbReference type="InterPro" id="IPR036388">
    <property type="entry name" value="WH-like_DNA-bd_sf"/>
</dbReference>
<keyword evidence="6" id="KW-1185">Reference proteome</keyword>
<evidence type="ECO:0000313" key="5">
    <source>
        <dbReference type="EMBL" id="NML31857.1"/>
    </source>
</evidence>
<dbReference type="PRINTS" id="PR00033">
    <property type="entry name" value="HTHASNC"/>
</dbReference>
<dbReference type="Gene3D" id="3.30.70.920">
    <property type="match status" value="1"/>
</dbReference>
<dbReference type="SUPFAM" id="SSF54909">
    <property type="entry name" value="Dimeric alpha+beta barrel"/>
    <property type="match status" value="1"/>
</dbReference>
<evidence type="ECO:0000259" key="4">
    <source>
        <dbReference type="PROSITE" id="PS50956"/>
    </source>
</evidence>
<evidence type="ECO:0000256" key="2">
    <source>
        <dbReference type="ARBA" id="ARBA00023125"/>
    </source>
</evidence>
<dbReference type="PANTHER" id="PTHR30154:SF34">
    <property type="entry name" value="TRANSCRIPTIONAL REGULATOR AZLB"/>
    <property type="match status" value="1"/>
</dbReference>
<dbReference type="InterPro" id="IPR036390">
    <property type="entry name" value="WH_DNA-bd_sf"/>
</dbReference>
<protein>
    <submittedName>
        <fullName evidence="5">Lrp/AsnC family transcriptional regulator</fullName>
    </submittedName>
</protein>
<dbReference type="EMBL" id="JABBFZ010000006">
    <property type="protein sequence ID" value="NML31857.1"/>
    <property type="molecule type" value="Genomic_DNA"/>
</dbReference>
<keyword evidence="2" id="KW-0238">DNA-binding</keyword>
<dbReference type="InterPro" id="IPR000485">
    <property type="entry name" value="AsnC-type_HTH_dom"/>
</dbReference>
<dbReference type="PROSITE" id="PS50956">
    <property type="entry name" value="HTH_ASNC_2"/>
    <property type="match status" value="1"/>
</dbReference>
<accession>A0A7X9X6J2</accession>
<dbReference type="InterPro" id="IPR011008">
    <property type="entry name" value="Dimeric_a/b-barrel"/>
</dbReference>
<comment type="caution">
    <text evidence="5">The sequence shown here is derived from an EMBL/GenBank/DDBJ whole genome shotgun (WGS) entry which is preliminary data.</text>
</comment>
<organism evidence="5 6">
    <name type="scientific">Paraburkholderia antibiotica</name>
    <dbReference type="NCBI Taxonomy" id="2728839"/>
    <lineage>
        <taxon>Bacteria</taxon>
        <taxon>Pseudomonadati</taxon>
        <taxon>Pseudomonadota</taxon>
        <taxon>Betaproteobacteria</taxon>
        <taxon>Burkholderiales</taxon>
        <taxon>Burkholderiaceae</taxon>
        <taxon>Paraburkholderia</taxon>
    </lineage>
</organism>
<sequence length="160" mass="17843">MNEAEVRIDRADSLILNALRSDGRLSSQELAERVSLTASPCWRRVKRLEEAGVIRGYHADIDPKRLGYQVMAFALVALEKKDATHIRAFEEAVRASPEILACHCISGRYDHQLTVIARTLDSFGDFIRLKIGSLPNVQEVHTSLVLKEVKALAHAAIEIV</sequence>
<dbReference type="Pfam" id="PF01037">
    <property type="entry name" value="AsnC_trans_reg"/>
    <property type="match status" value="1"/>
</dbReference>
<proteinExistence type="predicted"/>